<name>A0AAV4T371_CAEEX</name>
<keyword evidence="2" id="KW-1185">Reference proteome</keyword>
<sequence>MPCPVVSIRVVVLIVLHCYCALEILKTLLGNSMHPVIAVVIAQKEKQYVFFLTLRTKITIWAAQSWCHVPSAFGTKELNHTRIDISGDLTILSLP</sequence>
<evidence type="ECO:0000313" key="1">
    <source>
        <dbReference type="EMBL" id="GIY40570.1"/>
    </source>
</evidence>
<proteinExistence type="predicted"/>
<dbReference type="AlphaFoldDB" id="A0AAV4T371"/>
<protein>
    <recommendedName>
        <fullName evidence="3">Secreted protein</fullName>
    </recommendedName>
</protein>
<evidence type="ECO:0008006" key="3">
    <source>
        <dbReference type="Google" id="ProtNLM"/>
    </source>
</evidence>
<dbReference type="EMBL" id="BPLR01010628">
    <property type="protein sequence ID" value="GIY40570.1"/>
    <property type="molecule type" value="Genomic_DNA"/>
</dbReference>
<comment type="caution">
    <text evidence="1">The sequence shown here is derived from an EMBL/GenBank/DDBJ whole genome shotgun (WGS) entry which is preliminary data.</text>
</comment>
<organism evidence="1 2">
    <name type="scientific">Caerostris extrusa</name>
    <name type="common">Bark spider</name>
    <name type="synonym">Caerostris bankana</name>
    <dbReference type="NCBI Taxonomy" id="172846"/>
    <lineage>
        <taxon>Eukaryota</taxon>
        <taxon>Metazoa</taxon>
        <taxon>Ecdysozoa</taxon>
        <taxon>Arthropoda</taxon>
        <taxon>Chelicerata</taxon>
        <taxon>Arachnida</taxon>
        <taxon>Araneae</taxon>
        <taxon>Araneomorphae</taxon>
        <taxon>Entelegynae</taxon>
        <taxon>Araneoidea</taxon>
        <taxon>Araneidae</taxon>
        <taxon>Caerostris</taxon>
    </lineage>
</organism>
<gene>
    <name evidence="1" type="ORF">CEXT_584851</name>
</gene>
<evidence type="ECO:0000313" key="2">
    <source>
        <dbReference type="Proteomes" id="UP001054945"/>
    </source>
</evidence>
<dbReference type="Proteomes" id="UP001054945">
    <property type="component" value="Unassembled WGS sequence"/>
</dbReference>
<accession>A0AAV4T371</accession>
<reference evidence="1 2" key="1">
    <citation type="submission" date="2021-06" db="EMBL/GenBank/DDBJ databases">
        <title>Caerostris extrusa draft genome.</title>
        <authorList>
            <person name="Kono N."/>
            <person name="Arakawa K."/>
        </authorList>
    </citation>
    <scope>NUCLEOTIDE SEQUENCE [LARGE SCALE GENOMIC DNA]</scope>
</reference>